<proteinExistence type="predicted"/>
<dbReference type="GeneID" id="102803723"/>
<dbReference type="Proteomes" id="UP000694865">
    <property type="component" value="Unplaced"/>
</dbReference>
<dbReference type="Gene3D" id="1.10.340.70">
    <property type="match status" value="1"/>
</dbReference>
<dbReference type="InterPro" id="IPR041588">
    <property type="entry name" value="Integrase_H2C2"/>
</dbReference>
<evidence type="ECO:0000259" key="1">
    <source>
        <dbReference type="Pfam" id="PF17921"/>
    </source>
</evidence>
<reference evidence="3" key="1">
    <citation type="submission" date="2025-08" db="UniProtKB">
        <authorList>
            <consortium name="RefSeq"/>
        </authorList>
    </citation>
    <scope>IDENTIFICATION</scope>
    <source>
        <tissue evidence="3">Testes</tissue>
    </source>
</reference>
<dbReference type="PANTHER" id="PTHR47266">
    <property type="entry name" value="ENDONUCLEASE-RELATED"/>
    <property type="match status" value="1"/>
</dbReference>
<keyword evidence="2" id="KW-1185">Reference proteome</keyword>
<dbReference type="InterPro" id="IPR052160">
    <property type="entry name" value="Gypsy_RT_Integrase-like"/>
</dbReference>
<dbReference type="Pfam" id="PF17921">
    <property type="entry name" value="Integrase_H2C2"/>
    <property type="match status" value="1"/>
</dbReference>
<feature type="domain" description="Integrase zinc-binding" evidence="1">
    <location>
        <begin position="4"/>
        <end position="48"/>
    </location>
</feature>
<accession>A0ABM0M7C1</accession>
<gene>
    <name evidence="3" type="primary">LOC102803723</name>
</gene>
<dbReference type="RefSeq" id="XP_006815912.1">
    <property type="nucleotide sequence ID" value="XM_006815849.1"/>
</dbReference>
<evidence type="ECO:0000313" key="3">
    <source>
        <dbReference type="RefSeq" id="XP_006815912.1"/>
    </source>
</evidence>
<protein>
    <submittedName>
        <fullName evidence="3">Uncharacterized protein LOC102803723</fullName>
    </submittedName>
</protein>
<organism evidence="2 3">
    <name type="scientific">Saccoglossus kowalevskii</name>
    <name type="common">Acorn worm</name>
    <dbReference type="NCBI Taxonomy" id="10224"/>
    <lineage>
        <taxon>Eukaryota</taxon>
        <taxon>Metazoa</taxon>
        <taxon>Hemichordata</taxon>
        <taxon>Enteropneusta</taxon>
        <taxon>Harrimaniidae</taxon>
        <taxon>Saccoglossus</taxon>
    </lineage>
</organism>
<evidence type="ECO:0000313" key="2">
    <source>
        <dbReference type="Proteomes" id="UP000694865"/>
    </source>
</evidence>
<sequence>MAGVHDQMGHFSCDHTLETLRSRFYLSHMKSDVWNYVRTCKCCTHRKDRAGFKTRADMVPITTTQPLELVAIDYLSLEESKGGIAIILVLTNHFTKFAMAIHSSLWGP</sequence>
<name>A0ABM0M7C1_SACKO</name>